<dbReference type="Pfam" id="PF01257">
    <property type="entry name" value="2Fe-2S_thioredx"/>
    <property type="match status" value="1"/>
</dbReference>
<reference evidence="1 2" key="1">
    <citation type="submission" date="2019-07" db="EMBL/GenBank/DDBJ databases">
        <title>Complete genome sequence of Comamonas sp. NLF 7-7 isolated from livestock.</title>
        <authorList>
            <person name="Kim D.H."/>
            <person name="Kim J.G."/>
        </authorList>
    </citation>
    <scope>NUCLEOTIDE SEQUENCE [LARGE SCALE GENOMIC DNA]</scope>
    <source>
        <strain evidence="1 2">NLF 7-7</strain>
    </source>
</reference>
<dbReference type="AlphaFoldDB" id="A0A5B8RS99"/>
<dbReference type="Gene3D" id="3.40.30.10">
    <property type="entry name" value="Glutaredoxin"/>
    <property type="match status" value="1"/>
</dbReference>
<protein>
    <submittedName>
        <fullName evidence="1">(2Fe-2S) ferredoxin domain-containing protein</fullName>
    </submittedName>
</protein>
<dbReference type="Proteomes" id="UP000321199">
    <property type="component" value="Chromosome"/>
</dbReference>
<dbReference type="OrthoDB" id="9800597at2"/>
<organism evidence="1 2">
    <name type="scientific">Comamonas flocculans</name>
    <dbReference type="NCBI Taxonomy" id="2597701"/>
    <lineage>
        <taxon>Bacteria</taxon>
        <taxon>Pseudomonadati</taxon>
        <taxon>Pseudomonadota</taxon>
        <taxon>Betaproteobacteria</taxon>
        <taxon>Burkholderiales</taxon>
        <taxon>Comamonadaceae</taxon>
        <taxon>Comamonas</taxon>
    </lineage>
</organism>
<dbReference type="InterPro" id="IPR036249">
    <property type="entry name" value="Thioredoxin-like_sf"/>
</dbReference>
<evidence type="ECO:0000313" key="1">
    <source>
        <dbReference type="EMBL" id="QEA12529.1"/>
    </source>
</evidence>
<proteinExistence type="predicted"/>
<keyword evidence="2" id="KW-1185">Reference proteome</keyword>
<dbReference type="CDD" id="cd02980">
    <property type="entry name" value="TRX_Fd_family"/>
    <property type="match status" value="1"/>
</dbReference>
<gene>
    <name evidence="1" type="ORF">FOZ74_05510</name>
</gene>
<sequence>MNDSRSAPYYGRHIFFCLNQRDNGDYCCAQHGAQEAFQHCKGRVKDEGLAGKGKVRVNKAGCLNRCAGAPVAVVYPEGVWYTYVDLADIDEIVEAHLKHGQIVERLVLPDEVGR</sequence>
<evidence type="ECO:0000313" key="2">
    <source>
        <dbReference type="Proteomes" id="UP000321199"/>
    </source>
</evidence>
<dbReference type="RefSeq" id="WP_146912124.1">
    <property type="nucleotide sequence ID" value="NZ_CP042344.1"/>
</dbReference>
<dbReference type="SUPFAM" id="SSF52833">
    <property type="entry name" value="Thioredoxin-like"/>
    <property type="match status" value="1"/>
</dbReference>
<dbReference type="EMBL" id="CP042344">
    <property type="protein sequence ID" value="QEA12529.1"/>
    <property type="molecule type" value="Genomic_DNA"/>
</dbReference>
<name>A0A5B8RS99_9BURK</name>
<accession>A0A5B8RS99</accession>
<dbReference type="KEGG" id="cof:FOZ74_05510"/>